<name>A0A8S3Z0V1_9EUPU</name>
<comment type="caution">
    <text evidence="5">The sequence shown here is derived from an EMBL/GenBank/DDBJ whole genome shotgun (WGS) entry which is preliminary data.</text>
</comment>
<organism evidence="5 6">
    <name type="scientific">Candidula unifasciata</name>
    <dbReference type="NCBI Taxonomy" id="100452"/>
    <lineage>
        <taxon>Eukaryota</taxon>
        <taxon>Metazoa</taxon>
        <taxon>Spiralia</taxon>
        <taxon>Lophotrochozoa</taxon>
        <taxon>Mollusca</taxon>
        <taxon>Gastropoda</taxon>
        <taxon>Heterobranchia</taxon>
        <taxon>Euthyneura</taxon>
        <taxon>Panpulmonata</taxon>
        <taxon>Eupulmonata</taxon>
        <taxon>Stylommatophora</taxon>
        <taxon>Helicina</taxon>
        <taxon>Helicoidea</taxon>
        <taxon>Geomitridae</taxon>
        <taxon>Candidula</taxon>
    </lineage>
</organism>
<dbReference type="AlphaFoldDB" id="A0A8S3Z0V1"/>
<proteinExistence type="inferred from homology"/>
<dbReference type="PRINTS" id="PR01011">
    <property type="entry name" value="GLUTPROXDASE"/>
</dbReference>
<dbReference type="Pfam" id="PF00255">
    <property type="entry name" value="GSHPx"/>
    <property type="match status" value="1"/>
</dbReference>
<sequence length="147" mass="16244">MNALSSKYAGQNFTILGFPCNQFNKQEPGANGTEIMNGITHVRPGFGFVPKFPIFEKIDVNGDNEHKLFTYLKRNCPPTKDAFDPVLLFYLPIRGSDVAWNWETFLVDENGRVIHRAAPATDPESLSADIDVALSKAKGNSQQTVVG</sequence>
<accession>A0A8S3Z0V1</accession>
<dbReference type="GO" id="GO:0004602">
    <property type="term" value="F:glutathione peroxidase activity"/>
    <property type="evidence" value="ECO:0007669"/>
    <property type="project" value="TreeGrafter"/>
</dbReference>
<dbReference type="Proteomes" id="UP000678393">
    <property type="component" value="Unassembled WGS sequence"/>
</dbReference>
<dbReference type="PROSITE" id="PS00763">
    <property type="entry name" value="GLUTATHIONE_PEROXID_2"/>
    <property type="match status" value="1"/>
</dbReference>
<dbReference type="InterPro" id="IPR029760">
    <property type="entry name" value="GPX_CS"/>
</dbReference>
<evidence type="ECO:0000256" key="1">
    <source>
        <dbReference type="ARBA" id="ARBA00006926"/>
    </source>
</evidence>
<keyword evidence="3 4" id="KW-0560">Oxidoreductase</keyword>
<dbReference type="InterPro" id="IPR036249">
    <property type="entry name" value="Thioredoxin-like_sf"/>
</dbReference>
<dbReference type="PIRSF" id="PIRSF000303">
    <property type="entry name" value="Glutathion_perox"/>
    <property type="match status" value="1"/>
</dbReference>
<dbReference type="EMBL" id="CAJHNH020001213">
    <property type="protein sequence ID" value="CAG5122028.1"/>
    <property type="molecule type" value="Genomic_DNA"/>
</dbReference>
<keyword evidence="2 4" id="KW-0575">Peroxidase</keyword>
<dbReference type="PANTHER" id="PTHR11592:SF81">
    <property type="entry name" value="GLUTATHIONE PEROXIDASE"/>
    <property type="match status" value="1"/>
</dbReference>
<comment type="similarity">
    <text evidence="1 4">Belongs to the glutathione peroxidase family.</text>
</comment>
<dbReference type="InterPro" id="IPR000889">
    <property type="entry name" value="Glutathione_peroxidase"/>
</dbReference>
<evidence type="ECO:0000313" key="5">
    <source>
        <dbReference type="EMBL" id="CAG5122028.1"/>
    </source>
</evidence>
<gene>
    <name evidence="5" type="ORF">CUNI_LOCUS7586</name>
</gene>
<evidence type="ECO:0000256" key="4">
    <source>
        <dbReference type="RuleBase" id="RU000499"/>
    </source>
</evidence>
<evidence type="ECO:0000313" key="6">
    <source>
        <dbReference type="Proteomes" id="UP000678393"/>
    </source>
</evidence>
<dbReference type="SUPFAM" id="SSF52833">
    <property type="entry name" value="Thioredoxin-like"/>
    <property type="match status" value="1"/>
</dbReference>
<dbReference type="GO" id="GO:0006979">
    <property type="term" value="P:response to oxidative stress"/>
    <property type="evidence" value="ECO:0007669"/>
    <property type="project" value="InterPro"/>
</dbReference>
<dbReference type="Gene3D" id="3.40.30.10">
    <property type="entry name" value="Glutaredoxin"/>
    <property type="match status" value="1"/>
</dbReference>
<protein>
    <recommendedName>
        <fullName evidence="4">Glutathione peroxidase</fullName>
    </recommendedName>
</protein>
<evidence type="ECO:0000256" key="2">
    <source>
        <dbReference type="ARBA" id="ARBA00022559"/>
    </source>
</evidence>
<reference evidence="5" key="1">
    <citation type="submission" date="2021-04" db="EMBL/GenBank/DDBJ databases">
        <authorList>
            <consortium name="Molecular Ecology Group"/>
        </authorList>
    </citation>
    <scope>NUCLEOTIDE SEQUENCE</scope>
</reference>
<evidence type="ECO:0000256" key="3">
    <source>
        <dbReference type="ARBA" id="ARBA00023002"/>
    </source>
</evidence>
<dbReference type="OrthoDB" id="446890at2759"/>
<keyword evidence="6" id="KW-1185">Reference proteome</keyword>
<dbReference type="PANTHER" id="PTHR11592">
    <property type="entry name" value="GLUTATHIONE PEROXIDASE"/>
    <property type="match status" value="1"/>
</dbReference>
<dbReference type="PROSITE" id="PS51355">
    <property type="entry name" value="GLUTATHIONE_PEROXID_3"/>
    <property type="match status" value="1"/>
</dbReference>